<protein>
    <recommendedName>
        <fullName evidence="4">Secreted protein</fullName>
    </recommendedName>
</protein>
<dbReference type="EMBL" id="CAJMWW010000220">
    <property type="protein sequence ID" value="CAE6458440.1"/>
    <property type="molecule type" value="Genomic_DNA"/>
</dbReference>
<keyword evidence="1" id="KW-0732">Signal</keyword>
<evidence type="ECO:0008006" key="4">
    <source>
        <dbReference type="Google" id="ProtNLM"/>
    </source>
</evidence>
<evidence type="ECO:0000256" key="1">
    <source>
        <dbReference type="SAM" id="SignalP"/>
    </source>
</evidence>
<evidence type="ECO:0000313" key="2">
    <source>
        <dbReference type="EMBL" id="CAE6458440.1"/>
    </source>
</evidence>
<accession>A0A8H3BI89</accession>
<evidence type="ECO:0000313" key="3">
    <source>
        <dbReference type="Proteomes" id="UP000663841"/>
    </source>
</evidence>
<organism evidence="2 3">
    <name type="scientific">Rhizoctonia solani</name>
    <dbReference type="NCBI Taxonomy" id="456999"/>
    <lineage>
        <taxon>Eukaryota</taxon>
        <taxon>Fungi</taxon>
        <taxon>Dikarya</taxon>
        <taxon>Basidiomycota</taxon>
        <taxon>Agaricomycotina</taxon>
        <taxon>Agaricomycetes</taxon>
        <taxon>Cantharellales</taxon>
        <taxon>Ceratobasidiaceae</taxon>
        <taxon>Rhizoctonia</taxon>
    </lineage>
</organism>
<proteinExistence type="predicted"/>
<dbReference type="Proteomes" id="UP000663841">
    <property type="component" value="Unassembled WGS sequence"/>
</dbReference>
<comment type="caution">
    <text evidence="2">The sequence shown here is derived from an EMBL/GenBank/DDBJ whole genome shotgun (WGS) entry which is preliminary data.</text>
</comment>
<gene>
    <name evidence="2" type="ORF">RDB_LOCUS145242</name>
</gene>
<dbReference type="AlphaFoldDB" id="A0A8H3BI89"/>
<feature type="signal peptide" evidence="1">
    <location>
        <begin position="1"/>
        <end position="21"/>
    </location>
</feature>
<sequence length="74" mass="7960">MAMFMFTTLAILVAQATSTLAHDGVTSFSIGGVRYQCWQPLVRAEEVTAGRPYTYDPILDPVGSTLHCNNAVGP</sequence>
<feature type="chain" id="PRO_5034626620" description="Secreted protein" evidence="1">
    <location>
        <begin position="22"/>
        <end position="74"/>
    </location>
</feature>
<name>A0A8H3BI89_9AGAM</name>
<reference evidence="2" key="1">
    <citation type="submission" date="2021-01" db="EMBL/GenBank/DDBJ databases">
        <authorList>
            <person name="Kaushik A."/>
        </authorList>
    </citation>
    <scope>NUCLEOTIDE SEQUENCE</scope>
    <source>
        <strain evidence="2">AG3-T5</strain>
    </source>
</reference>